<name>A0A844ATR7_9RHOB</name>
<organism evidence="3 4">
    <name type="scientific">Tritonibacter aquimaris</name>
    <dbReference type="NCBI Taxonomy" id="2663379"/>
    <lineage>
        <taxon>Bacteria</taxon>
        <taxon>Pseudomonadati</taxon>
        <taxon>Pseudomonadota</taxon>
        <taxon>Alphaproteobacteria</taxon>
        <taxon>Rhodobacterales</taxon>
        <taxon>Paracoccaceae</taxon>
        <taxon>Tritonibacter</taxon>
    </lineage>
</organism>
<evidence type="ECO:0000256" key="1">
    <source>
        <dbReference type="SAM" id="SignalP"/>
    </source>
</evidence>
<keyword evidence="4" id="KW-1185">Reference proteome</keyword>
<dbReference type="SUPFAM" id="SSF159245">
    <property type="entry name" value="AttH-like"/>
    <property type="match status" value="1"/>
</dbReference>
<dbReference type="InterPro" id="IPR010791">
    <property type="entry name" value="AttH_dom"/>
</dbReference>
<sequence length="347" mass="38349">MNVKTLISLLLLLPSLGLAQGFAGLGQGQDGFSKPERGAAFSFPRDHGAHPDFRIEWWYLTANLKDASGRDLGVQWTLFRSATEPFEQLDWQSPQFWLAHAALTTPDAHYHAEKLSRGGIGQAGVIADPFAAWIDDWQMAGQDFNHLTLRATGDRFSYDLTLKADGPLVFQGDQGYSVKSSQGQASYYYSQPHFKVSGQVVENGEIIDVTGTAWLDREWSSQPLAADQSGWDWFSLNFDDGSKLMGFVLRGAGENFTSGTWIDADGGATPLPHGAFQAAPRAYAWDKNKNIPTTWNVKLPQKDVDISVSALNPGSWMDTRFSYWEGPVQISGSHRGRGYLEMTGYPD</sequence>
<dbReference type="Pfam" id="PF17186">
    <property type="entry name" value="Lipocalin_9"/>
    <property type="match status" value="1"/>
</dbReference>
<dbReference type="Gene3D" id="2.40.370.10">
    <property type="entry name" value="AttH-like domain"/>
    <property type="match status" value="2"/>
</dbReference>
<evidence type="ECO:0000259" key="2">
    <source>
        <dbReference type="Pfam" id="PF07143"/>
    </source>
</evidence>
<dbReference type="EMBL" id="WIXK01000001">
    <property type="protein sequence ID" value="MQY41421.1"/>
    <property type="molecule type" value="Genomic_DNA"/>
</dbReference>
<protein>
    <submittedName>
        <fullName evidence="3">Iron ABC transporter permease</fullName>
    </submittedName>
</protein>
<feature type="signal peptide" evidence="1">
    <location>
        <begin position="1"/>
        <end position="19"/>
    </location>
</feature>
<evidence type="ECO:0000313" key="4">
    <source>
        <dbReference type="Proteomes" id="UP000436694"/>
    </source>
</evidence>
<dbReference type="PANTHER" id="PTHR38591">
    <property type="entry name" value="HYDROLASE"/>
    <property type="match status" value="1"/>
</dbReference>
<gene>
    <name evidence="3" type="ORF">GG681_02105</name>
</gene>
<keyword evidence="1" id="KW-0732">Signal</keyword>
<dbReference type="InterPro" id="IPR023374">
    <property type="entry name" value="AttH-like_dom_sf"/>
</dbReference>
<dbReference type="AlphaFoldDB" id="A0A844ATR7"/>
<proteinExistence type="predicted"/>
<feature type="domain" description="AttH" evidence="2">
    <location>
        <begin position="55"/>
        <end position="221"/>
    </location>
</feature>
<feature type="chain" id="PRO_5032697739" evidence="1">
    <location>
        <begin position="20"/>
        <end position="347"/>
    </location>
</feature>
<dbReference type="Pfam" id="PF07143">
    <property type="entry name" value="CrtC"/>
    <property type="match status" value="1"/>
</dbReference>
<dbReference type="PANTHER" id="PTHR38591:SF1">
    <property type="entry name" value="BLL1000 PROTEIN"/>
    <property type="match status" value="1"/>
</dbReference>
<dbReference type="RefSeq" id="WP_328593231.1">
    <property type="nucleotide sequence ID" value="NZ_WIXK01000001.1"/>
</dbReference>
<accession>A0A844ATR7</accession>
<evidence type="ECO:0000313" key="3">
    <source>
        <dbReference type="EMBL" id="MQY41421.1"/>
    </source>
</evidence>
<comment type="caution">
    <text evidence="3">The sequence shown here is derived from an EMBL/GenBank/DDBJ whole genome shotgun (WGS) entry which is preliminary data.</text>
</comment>
<dbReference type="Proteomes" id="UP000436694">
    <property type="component" value="Unassembled WGS sequence"/>
</dbReference>
<reference evidence="3 4" key="1">
    <citation type="submission" date="2019-10" db="EMBL/GenBank/DDBJ databases">
        <title>Epibacterium sp. nov., isolated from seawater.</title>
        <authorList>
            <person name="Zhang X."/>
            <person name="Li N."/>
        </authorList>
    </citation>
    <scope>NUCLEOTIDE SEQUENCE [LARGE SCALE GENOMIC DNA]</scope>
    <source>
        <strain evidence="3 4">SM1969</strain>
    </source>
</reference>